<evidence type="ECO:0000259" key="8">
    <source>
        <dbReference type="SMART" id="SM00474"/>
    </source>
</evidence>
<protein>
    <recommendedName>
        <fullName evidence="6">3'-5' exonuclease</fullName>
    </recommendedName>
    <alternativeName>
        <fullName evidence="7">Werner Syndrome-like exonuclease</fullName>
    </alternativeName>
</protein>
<dbReference type="AlphaFoldDB" id="A0A2V4A997"/>
<proteinExistence type="predicted"/>
<feature type="domain" description="3'-5' exonuclease" evidence="8">
    <location>
        <begin position="25"/>
        <end position="194"/>
    </location>
</feature>
<dbReference type="PANTHER" id="PTHR13620">
    <property type="entry name" value="3-5 EXONUCLEASE"/>
    <property type="match status" value="1"/>
</dbReference>
<evidence type="ECO:0000256" key="7">
    <source>
        <dbReference type="ARBA" id="ARBA00042761"/>
    </source>
</evidence>
<dbReference type="PROSITE" id="PS00018">
    <property type="entry name" value="EF_HAND_1"/>
    <property type="match status" value="1"/>
</dbReference>
<dbReference type="EMBL" id="QFLI01000006">
    <property type="protein sequence ID" value="PXX99182.1"/>
    <property type="molecule type" value="Genomic_DNA"/>
</dbReference>
<keyword evidence="5" id="KW-0460">Magnesium</keyword>
<dbReference type="InterPro" id="IPR012337">
    <property type="entry name" value="RNaseH-like_sf"/>
</dbReference>
<evidence type="ECO:0000256" key="6">
    <source>
        <dbReference type="ARBA" id="ARBA00040531"/>
    </source>
</evidence>
<dbReference type="Proteomes" id="UP000248079">
    <property type="component" value="Unassembled WGS sequence"/>
</dbReference>
<comment type="caution">
    <text evidence="9">The sequence shown here is derived from an EMBL/GenBank/DDBJ whole genome shotgun (WGS) entry which is preliminary data.</text>
</comment>
<dbReference type="CDD" id="cd06141">
    <property type="entry name" value="WRN_exo"/>
    <property type="match status" value="1"/>
</dbReference>
<evidence type="ECO:0000313" key="9">
    <source>
        <dbReference type="EMBL" id="PXX99182.1"/>
    </source>
</evidence>
<dbReference type="InterPro" id="IPR051132">
    <property type="entry name" value="3-5_Exonuclease_domain"/>
</dbReference>
<evidence type="ECO:0000256" key="4">
    <source>
        <dbReference type="ARBA" id="ARBA00022839"/>
    </source>
</evidence>
<dbReference type="Pfam" id="PF01612">
    <property type="entry name" value="DNA_pol_A_exo1"/>
    <property type="match status" value="1"/>
</dbReference>
<name>A0A2V4A997_9BACT</name>
<dbReference type="OrthoDB" id="9793333at2"/>
<sequence>MLPFQKSITSEEANKMPLKAFEGDIILVDEYKDLYEAVQYLNNYSILGFDTETRPSFKKGKVNDVALLQLAANSKTFLFRINKIGLPEEIIELLKNPNIVKVGAAIKDDIRGLQKLNDFDANGFLELQDYVSNFGIESFSLKKLSAIVLNFRISKRQQVSNWEAETLSPGQLRYAATDAWVSLKIFEKLKASEQEL</sequence>
<evidence type="ECO:0000256" key="2">
    <source>
        <dbReference type="ARBA" id="ARBA00022723"/>
    </source>
</evidence>
<dbReference type="GO" id="GO:0046872">
    <property type="term" value="F:metal ion binding"/>
    <property type="evidence" value="ECO:0007669"/>
    <property type="project" value="UniProtKB-KW"/>
</dbReference>
<dbReference type="Gene3D" id="3.30.420.10">
    <property type="entry name" value="Ribonuclease H-like superfamily/Ribonuclease H"/>
    <property type="match status" value="1"/>
</dbReference>
<keyword evidence="2" id="KW-0479">Metal-binding</keyword>
<organism evidence="9 10">
    <name type="scientific">Marinifilum breve</name>
    <dbReference type="NCBI Taxonomy" id="2184082"/>
    <lineage>
        <taxon>Bacteria</taxon>
        <taxon>Pseudomonadati</taxon>
        <taxon>Bacteroidota</taxon>
        <taxon>Bacteroidia</taxon>
        <taxon>Marinilabiliales</taxon>
        <taxon>Marinifilaceae</taxon>
    </lineage>
</organism>
<dbReference type="RefSeq" id="WP_110361575.1">
    <property type="nucleotide sequence ID" value="NZ_QFLI01000006.1"/>
</dbReference>
<keyword evidence="3" id="KW-0378">Hydrolase</keyword>
<dbReference type="SUPFAM" id="SSF53098">
    <property type="entry name" value="Ribonuclease H-like"/>
    <property type="match status" value="1"/>
</dbReference>
<dbReference type="GO" id="GO:0003676">
    <property type="term" value="F:nucleic acid binding"/>
    <property type="evidence" value="ECO:0007669"/>
    <property type="project" value="InterPro"/>
</dbReference>
<reference evidence="9 10" key="1">
    <citation type="submission" date="2018-05" db="EMBL/GenBank/DDBJ databases">
        <title>Marinifilum breve JC075T sp. nov., a marine bacterium isolated from Yongle Blue Hole in the South China Sea.</title>
        <authorList>
            <person name="Fu T."/>
        </authorList>
    </citation>
    <scope>NUCLEOTIDE SEQUENCE [LARGE SCALE GENOMIC DNA]</scope>
    <source>
        <strain evidence="9 10">JC075</strain>
    </source>
</reference>
<keyword evidence="10" id="KW-1185">Reference proteome</keyword>
<keyword evidence="4 9" id="KW-0269">Exonuclease</keyword>
<evidence type="ECO:0000256" key="1">
    <source>
        <dbReference type="ARBA" id="ARBA00022722"/>
    </source>
</evidence>
<evidence type="ECO:0000313" key="10">
    <source>
        <dbReference type="Proteomes" id="UP000248079"/>
    </source>
</evidence>
<dbReference type="InterPro" id="IPR002562">
    <property type="entry name" value="3'-5'_exonuclease_dom"/>
</dbReference>
<gene>
    <name evidence="9" type="ORF">DF185_14995</name>
</gene>
<evidence type="ECO:0000256" key="5">
    <source>
        <dbReference type="ARBA" id="ARBA00022842"/>
    </source>
</evidence>
<dbReference type="GO" id="GO:0006139">
    <property type="term" value="P:nucleobase-containing compound metabolic process"/>
    <property type="evidence" value="ECO:0007669"/>
    <property type="project" value="InterPro"/>
</dbReference>
<accession>A0A2V4A997</accession>
<dbReference type="InterPro" id="IPR036397">
    <property type="entry name" value="RNaseH_sf"/>
</dbReference>
<dbReference type="GO" id="GO:0008408">
    <property type="term" value="F:3'-5' exonuclease activity"/>
    <property type="evidence" value="ECO:0007669"/>
    <property type="project" value="InterPro"/>
</dbReference>
<dbReference type="SMART" id="SM00474">
    <property type="entry name" value="35EXOc"/>
    <property type="match status" value="1"/>
</dbReference>
<keyword evidence="1" id="KW-0540">Nuclease</keyword>
<evidence type="ECO:0000256" key="3">
    <source>
        <dbReference type="ARBA" id="ARBA00022801"/>
    </source>
</evidence>
<dbReference type="InterPro" id="IPR018247">
    <property type="entry name" value="EF_Hand_1_Ca_BS"/>
</dbReference>
<dbReference type="PANTHER" id="PTHR13620:SF109">
    <property type="entry name" value="3'-5' EXONUCLEASE"/>
    <property type="match status" value="1"/>
</dbReference>